<dbReference type="GO" id="GO:0016020">
    <property type="term" value="C:membrane"/>
    <property type="evidence" value="ECO:0007669"/>
    <property type="project" value="InterPro"/>
</dbReference>
<dbReference type="Gene3D" id="1.20.120.30">
    <property type="entry name" value="Aspartate receptor, ligand-binding domain"/>
    <property type="match status" value="1"/>
</dbReference>
<dbReference type="PROSITE" id="PS50111">
    <property type="entry name" value="CHEMOTAXIS_TRANSDUC_2"/>
    <property type="match status" value="1"/>
</dbReference>
<evidence type="ECO:0000256" key="2">
    <source>
        <dbReference type="ARBA" id="ARBA00029447"/>
    </source>
</evidence>
<sequence length="425" mass="46700">MKISFFKKCNDQDIILLLRAMAKSTAFSMFSNAYNELTAYKTENRIKNISIELDALSAAAQQMSASIEEITASAQYASGVQHEVEKEVGSGKEVLESALRELEHANANIGELVGVIKELNHRVNRIGEIVEVINEITSQTHLLALNASIEAARAGEAGRGFAVVAGEIRKLAEQTKQSAGQIKENVTLVTEGMNTTLKVLDNSVNAVKNGIQSAMKLASPFNSIEESVKSMTEILSQLSNATDEQSSVTQEIAAETETIAENTKFADEVASDAKEHGELSLRVTSDVWKAIEHRRDFQAIGLAAFLAERIIDHANWINLVVKTIRGEIAGDNTLADHHNCRLGRWYYGDGKDVIKGYSEALQRSFAAIEEPHRLVHQHGIAAVKHHHEGNSNEAFRHVISLTNASKQIIGIFMQMMDEINKEQVA</sequence>
<dbReference type="InterPro" id="IPR025991">
    <property type="entry name" value="Chemoreceptor_zinc-bind_dom"/>
</dbReference>
<dbReference type="GO" id="GO:0007165">
    <property type="term" value="P:signal transduction"/>
    <property type="evidence" value="ECO:0007669"/>
    <property type="project" value="UniProtKB-KW"/>
</dbReference>
<dbReference type="InterPro" id="IPR004090">
    <property type="entry name" value="Chemotax_Me-accpt_rcpt"/>
</dbReference>
<evidence type="ECO:0000259" key="4">
    <source>
        <dbReference type="PROSITE" id="PS50111"/>
    </source>
</evidence>
<dbReference type="GO" id="GO:0004888">
    <property type="term" value="F:transmembrane signaling receptor activity"/>
    <property type="evidence" value="ECO:0007669"/>
    <property type="project" value="InterPro"/>
</dbReference>
<evidence type="ECO:0000256" key="3">
    <source>
        <dbReference type="PROSITE-ProRule" id="PRU00284"/>
    </source>
</evidence>
<protein>
    <submittedName>
        <fullName evidence="5">Methyl-accepting chemotaxis protein</fullName>
    </submittedName>
</protein>
<dbReference type="RefSeq" id="WP_166510538.1">
    <property type="nucleotide sequence ID" value="NZ_VNHM01000002.1"/>
</dbReference>
<evidence type="ECO:0000313" key="5">
    <source>
        <dbReference type="EMBL" id="TYO97287.1"/>
    </source>
</evidence>
<dbReference type="Pfam" id="PF00015">
    <property type="entry name" value="MCPsignal"/>
    <property type="match status" value="1"/>
</dbReference>
<evidence type="ECO:0000313" key="6">
    <source>
        <dbReference type="Proteomes" id="UP000323166"/>
    </source>
</evidence>
<keyword evidence="6" id="KW-1185">Reference proteome</keyword>
<dbReference type="PANTHER" id="PTHR32089">
    <property type="entry name" value="METHYL-ACCEPTING CHEMOTAXIS PROTEIN MCPB"/>
    <property type="match status" value="1"/>
</dbReference>
<dbReference type="Gene3D" id="1.10.287.950">
    <property type="entry name" value="Methyl-accepting chemotaxis protein"/>
    <property type="match status" value="1"/>
</dbReference>
<comment type="caution">
    <text evidence="5">The sequence shown here is derived from an EMBL/GenBank/DDBJ whole genome shotgun (WGS) entry which is preliminary data.</text>
</comment>
<keyword evidence="1 3" id="KW-0807">Transducer</keyword>
<dbReference type="PRINTS" id="PR00260">
    <property type="entry name" value="CHEMTRNSDUCR"/>
</dbReference>
<gene>
    <name evidence="5" type="ORF">LX24_00478</name>
</gene>
<reference evidence="5 6" key="1">
    <citation type="submission" date="2019-07" db="EMBL/GenBank/DDBJ databases">
        <title>Genomic Encyclopedia of Type Strains, Phase I: the one thousand microbial genomes (KMG-I) project.</title>
        <authorList>
            <person name="Kyrpides N."/>
        </authorList>
    </citation>
    <scope>NUCLEOTIDE SEQUENCE [LARGE SCALE GENOMIC DNA]</scope>
    <source>
        <strain evidence="5 6">DSM 6562</strain>
    </source>
</reference>
<dbReference type="CDD" id="cd11386">
    <property type="entry name" value="MCP_signal"/>
    <property type="match status" value="1"/>
</dbReference>
<evidence type="ECO:0000256" key="1">
    <source>
        <dbReference type="ARBA" id="ARBA00023224"/>
    </source>
</evidence>
<dbReference type="EMBL" id="VNHM01000002">
    <property type="protein sequence ID" value="TYO97287.1"/>
    <property type="molecule type" value="Genomic_DNA"/>
</dbReference>
<dbReference type="GO" id="GO:0006935">
    <property type="term" value="P:chemotaxis"/>
    <property type="evidence" value="ECO:0007669"/>
    <property type="project" value="InterPro"/>
</dbReference>
<dbReference type="SMART" id="SM00283">
    <property type="entry name" value="MA"/>
    <property type="match status" value="1"/>
</dbReference>
<dbReference type="SUPFAM" id="SSF58104">
    <property type="entry name" value="Methyl-accepting chemotaxis protein (MCP) signaling domain"/>
    <property type="match status" value="1"/>
</dbReference>
<dbReference type="Pfam" id="PF13682">
    <property type="entry name" value="CZB"/>
    <property type="match status" value="1"/>
</dbReference>
<dbReference type="Proteomes" id="UP000323166">
    <property type="component" value="Unassembled WGS sequence"/>
</dbReference>
<feature type="domain" description="Methyl-accepting transducer" evidence="4">
    <location>
        <begin position="52"/>
        <end position="260"/>
    </location>
</feature>
<dbReference type="PANTHER" id="PTHR32089:SF112">
    <property type="entry name" value="LYSOZYME-LIKE PROTEIN-RELATED"/>
    <property type="match status" value="1"/>
</dbReference>
<organism evidence="5 6">
    <name type="scientific">Desulfallas thermosapovorans DSM 6562</name>
    <dbReference type="NCBI Taxonomy" id="1121431"/>
    <lineage>
        <taxon>Bacteria</taxon>
        <taxon>Bacillati</taxon>
        <taxon>Bacillota</taxon>
        <taxon>Clostridia</taxon>
        <taxon>Eubacteriales</taxon>
        <taxon>Desulfallaceae</taxon>
        <taxon>Desulfallas</taxon>
    </lineage>
</organism>
<comment type="similarity">
    <text evidence="2">Belongs to the methyl-accepting chemotaxis (MCP) protein family.</text>
</comment>
<proteinExistence type="inferred from homology"/>
<dbReference type="InterPro" id="IPR004089">
    <property type="entry name" value="MCPsignal_dom"/>
</dbReference>
<name>A0A5S4ZWB1_9FIRM</name>
<dbReference type="AlphaFoldDB" id="A0A5S4ZWB1"/>
<accession>A0A5S4ZWB1</accession>